<feature type="domain" description="HTH tetR-type" evidence="4">
    <location>
        <begin position="18"/>
        <end position="63"/>
    </location>
</feature>
<evidence type="ECO:0000313" key="6">
    <source>
        <dbReference type="Proteomes" id="UP000585638"/>
    </source>
</evidence>
<evidence type="ECO:0000256" key="2">
    <source>
        <dbReference type="ARBA" id="ARBA00023125"/>
    </source>
</evidence>
<dbReference type="InterPro" id="IPR036271">
    <property type="entry name" value="Tet_transcr_reg_TetR-rel_C_sf"/>
</dbReference>
<reference evidence="5 6" key="1">
    <citation type="submission" date="2020-08" db="EMBL/GenBank/DDBJ databases">
        <title>Sequencing the genomes of 1000 actinobacteria strains.</title>
        <authorList>
            <person name="Klenk H.-P."/>
        </authorList>
    </citation>
    <scope>NUCLEOTIDE SEQUENCE [LARGE SCALE GENOMIC DNA]</scope>
    <source>
        <strain evidence="5 6">DSM 43851</strain>
    </source>
</reference>
<dbReference type="GO" id="GO:0000976">
    <property type="term" value="F:transcription cis-regulatory region binding"/>
    <property type="evidence" value="ECO:0007669"/>
    <property type="project" value="TreeGrafter"/>
</dbReference>
<organism evidence="5 6">
    <name type="scientific">Kutzneria kofuensis</name>
    <dbReference type="NCBI Taxonomy" id="103725"/>
    <lineage>
        <taxon>Bacteria</taxon>
        <taxon>Bacillati</taxon>
        <taxon>Actinomycetota</taxon>
        <taxon>Actinomycetes</taxon>
        <taxon>Pseudonocardiales</taxon>
        <taxon>Pseudonocardiaceae</taxon>
        <taxon>Kutzneria</taxon>
    </lineage>
</organism>
<dbReference type="SUPFAM" id="SSF46689">
    <property type="entry name" value="Homeodomain-like"/>
    <property type="match status" value="1"/>
</dbReference>
<dbReference type="RefSeq" id="WP_221337839.1">
    <property type="nucleotide sequence ID" value="NZ_BAAAWY010000013.1"/>
</dbReference>
<dbReference type="Pfam" id="PF00440">
    <property type="entry name" value="TetR_N"/>
    <property type="match status" value="1"/>
</dbReference>
<keyword evidence="2" id="KW-0238">DNA-binding</keyword>
<keyword evidence="3" id="KW-0804">Transcription</keyword>
<evidence type="ECO:0000256" key="3">
    <source>
        <dbReference type="ARBA" id="ARBA00023163"/>
    </source>
</evidence>
<dbReference type="SUPFAM" id="SSF48498">
    <property type="entry name" value="Tetracyclin repressor-like, C-terminal domain"/>
    <property type="match status" value="1"/>
</dbReference>
<dbReference type="PANTHER" id="PTHR30055:SF234">
    <property type="entry name" value="HTH-TYPE TRANSCRIPTIONAL REGULATOR BETI"/>
    <property type="match status" value="1"/>
</dbReference>
<dbReference type="PANTHER" id="PTHR30055">
    <property type="entry name" value="HTH-TYPE TRANSCRIPTIONAL REGULATOR RUTR"/>
    <property type="match status" value="1"/>
</dbReference>
<dbReference type="AlphaFoldDB" id="A0A7W9KC79"/>
<dbReference type="InterPro" id="IPR009057">
    <property type="entry name" value="Homeodomain-like_sf"/>
</dbReference>
<evidence type="ECO:0000256" key="1">
    <source>
        <dbReference type="ARBA" id="ARBA00023015"/>
    </source>
</evidence>
<proteinExistence type="predicted"/>
<dbReference type="Gene3D" id="1.10.357.10">
    <property type="entry name" value="Tetracycline Repressor, domain 2"/>
    <property type="match status" value="1"/>
</dbReference>
<sequence>MSIEQRRRAVLLPAEAEILRRGLDAFAELGYEATSVRELGNRLGVSHNFVNDRYGSKGAFWEAAVDYALADARRQLDPVLLQDFADPAERLASIVRRFYQVAVRSPQLSRLMAYEGTRDSARLDYLHERFLTPVLRLCEPSVEELVAAGRMRRVPLFQLYSLVTGPIATLTQGPLARRFGAPPVSDRELSATADSLATMVMSGLLRD</sequence>
<gene>
    <name evidence="5" type="ORF">BJ998_000340</name>
</gene>
<dbReference type="Proteomes" id="UP000585638">
    <property type="component" value="Unassembled WGS sequence"/>
</dbReference>
<comment type="caution">
    <text evidence="5">The sequence shown here is derived from an EMBL/GenBank/DDBJ whole genome shotgun (WGS) entry which is preliminary data.</text>
</comment>
<evidence type="ECO:0000259" key="4">
    <source>
        <dbReference type="Pfam" id="PF00440"/>
    </source>
</evidence>
<keyword evidence="1" id="KW-0805">Transcription regulation</keyword>
<dbReference type="InterPro" id="IPR001647">
    <property type="entry name" value="HTH_TetR"/>
</dbReference>
<dbReference type="InterPro" id="IPR050109">
    <property type="entry name" value="HTH-type_TetR-like_transc_reg"/>
</dbReference>
<protein>
    <submittedName>
        <fullName evidence="5">AcrR family transcriptional regulator</fullName>
    </submittedName>
</protein>
<dbReference type="GO" id="GO:0003700">
    <property type="term" value="F:DNA-binding transcription factor activity"/>
    <property type="evidence" value="ECO:0007669"/>
    <property type="project" value="TreeGrafter"/>
</dbReference>
<accession>A0A7W9KC79</accession>
<evidence type="ECO:0000313" key="5">
    <source>
        <dbReference type="EMBL" id="MBB5889144.1"/>
    </source>
</evidence>
<dbReference type="EMBL" id="JACHIR010000001">
    <property type="protein sequence ID" value="MBB5889144.1"/>
    <property type="molecule type" value="Genomic_DNA"/>
</dbReference>
<keyword evidence="6" id="KW-1185">Reference proteome</keyword>
<name>A0A7W9KC79_9PSEU</name>